<dbReference type="GO" id="GO:0005886">
    <property type="term" value="C:plasma membrane"/>
    <property type="evidence" value="ECO:0007669"/>
    <property type="project" value="TreeGrafter"/>
</dbReference>
<proteinExistence type="predicted"/>
<reference evidence="3 4" key="1">
    <citation type="submission" date="2019-02" db="EMBL/GenBank/DDBJ databases">
        <title>Deep-cultivation of Planctomycetes and their phenomic and genomic characterization uncovers novel biology.</title>
        <authorList>
            <person name="Wiegand S."/>
            <person name="Jogler M."/>
            <person name="Boedeker C."/>
            <person name="Pinto D."/>
            <person name="Vollmers J."/>
            <person name="Rivas-Marin E."/>
            <person name="Kohn T."/>
            <person name="Peeters S.H."/>
            <person name="Heuer A."/>
            <person name="Rast P."/>
            <person name="Oberbeckmann S."/>
            <person name="Bunk B."/>
            <person name="Jeske O."/>
            <person name="Meyerdierks A."/>
            <person name="Storesund J.E."/>
            <person name="Kallscheuer N."/>
            <person name="Luecker S."/>
            <person name="Lage O.M."/>
            <person name="Pohl T."/>
            <person name="Merkel B.J."/>
            <person name="Hornburger P."/>
            <person name="Mueller R.-W."/>
            <person name="Bruemmer F."/>
            <person name="Labrenz M."/>
            <person name="Spormann A.M."/>
            <person name="Op Den Camp H."/>
            <person name="Overmann J."/>
            <person name="Amann R."/>
            <person name="Jetten M.S.M."/>
            <person name="Mascher T."/>
            <person name="Medema M.H."/>
            <person name="Devos D.P."/>
            <person name="Kaster A.-K."/>
            <person name="Ovreas L."/>
            <person name="Rohde M."/>
            <person name="Galperin M.Y."/>
            <person name="Jogler C."/>
        </authorList>
    </citation>
    <scope>NUCLEOTIDE SEQUENCE [LARGE SCALE GENOMIC DNA]</scope>
    <source>
        <strain evidence="3 4">KOR34</strain>
    </source>
</reference>
<comment type="caution">
    <text evidence="3">The sequence shown here is derived from an EMBL/GenBank/DDBJ whole genome shotgun (WGS) entry which is preliminary data.</text>
</comment>
<name>A0A5C5V1W4_9BACT</name>
<keyword evidence="4" id="KW-1185">Reference proteome</keyword>
<dbReference type="GO" id="GO:0004190">
    <property type="term" value="F:aspartic-type endopeptidase activity"/>
    <property type="evidence" value="ECO:0007669"/>
    <property type="project" value="TreeGrafter"/>
</dbReference>
<keyword evidence="1" id="KW-0812">Transmembrane</keyword>
<dbReference type="Proteomes" id="UP000316714">
    <property type="component" value="Unassembled WGS sequence"/>
</dbReference>
<keyword evidence="1" id="KW-1133">Transmembrane helix</keyword>
<dbReference type="EMBL" id="SIHJ01000003">
    <property type="protein sequence ID" value="TWT32468.1"/>
    <property type="molecule type" value="Genomic_DNA"/>
</dbReference>
<evidence type="ECO:0000313" key="4">
    <source>
        <dbReference type="Proteomes" id="UP000316714"/>
    </source>
</evidence>
<dbReference type="InterPro" id="IPR010627">
    <property type="entry name" value="Prepilin_pept_A24_N"/>
</dbReference>
<evidence type="ECO:0000259" key="2">
    <source>
        <dbReference type="Pfam" id="PF06750"/>
    </source>
</evidence>
<organism evidence="3 4">
    <name type="scientific">Posidoniimonas corsicana</name>
    <dbReference type="NCBI Taxonomy" id="1938618"/>
    <lineage>
        <taxon>Bacteria</taxon>
        <taxon>Pseudomonadati</taxon>
        <taxon>Planctomycetota</taxon>
        <taxon>Planctomycetia</taxon>
        <taxon>Pirellulales</taxon>
        <taxon>Lacipirellulaceae</taxon>
        <taxon>Posidoniimonas</taxon>
    </lineage>
</organism>
<feature type="domain" description="Prepilin peptidase A24 N-terminal" evidence="2">
    <location>
        <begin position="29"/>
        <end position="109"/>
    </location>
</feature>
<dbReference type="PANTHER" id="PTHR30487">
    <property type="entry name" value="TYPE 4 PREPILIN-LIKE PROTEINS LEADER PEPTIDE-PROCESSING ENZYME"/>
    <property type="match status" value="1"/>
</dbReference>
<feature type="transmembrane region" description="Helical" evidence="1">
    <location>
        <begin position="20"/>
        <end position="41"/>
    </location>
</feature>
<sequence>MWDWLNTTEVPTWLEVAPVVALVLWFFAVGACVGSFLNVVYTRAPRGEDVVVKGSHCPVCNHPIRWRHNLPVIGWLVLRGKCYDCKAPIPIRYWLFELVFGTLFALVGWWIWG</sequence>
<dbReference type="GO" id="GO:0006465">
    <property type="term" value="P:signal peptide processing"/>
    <property type="evidence" value="ECO:0007669"/>
    <property type="project" value="TreeGrafter"/>
</dbReference>
<protein>
    <submittedName>
        <fullName evidence="3">Leader peptidase PppA</fullName>
    </submittedName>
</protein>
<dbReference type="RefSeq" id="WP_146567860.1">
    <property type="nucleotide sequence ID" value="NZ_SIHJ01000003.1"/>
</dbReference>
<dbReference type="AlphaFoldDB" id="A0A5C5V1W4"/>
<dbReference type="OrthoDB" id="9789291at2"/>
<evidence type="ECO:0000256" key="1">
    <source>
        <dbReference type="SAM" id="Phobius"/>
    </source>
</evidence>
<feature type="transmembrane region" description="Helical" evidence="1">
    <location>
        <begin position="93"/>
        <end position="112"/>
    </location>
</feature>
<dbReference type="InterPro" id="IPR050882">
    <property type="entry name" value="Prepilin_peptidase/N-MTase"/>
</dbReference>
<dbReference type="Pfam" id="PF06750">
    <property type="entry name" value="A24_N_bact"/>
    <property type="match status" value="1"/>
</dbReference>
<evidence type="ECO:0000313" key="3">
    <source>
        <dbReference type="EMBL" id="TWT32468.1"/>
    </source>
</evidence>
<dbReference type="PANTHER" id="PTHR30487:SF0">
    <property type="entry name" value="PREPILIN LEADER PEPTIDASE_N-METHYLTRANSFERASE-RELATED"/>
    <property type="match status" value="1"/>
</dbReference>
<gene>
    <name evidence="3" type="primary">pppA</name>
    <name evidence="3" type="ORF">KOR34_42310</name>
</gene>
<keyword evidence="1" id="KW-0472">Membrane</keyword>
<accession>A0A5C5V1W4</accession>